<protein>
    <submittedName>
        <fullName evidence="3">Uncharacterized protein</fullName>
    </submittedName>
</protein>
<name>A0A1Y2IHQ7_TRAC3</name>
<feature type="compositionally biased region" description="Low complexity" evidence="1">
    <location>
        <begin position="346"/>
        <end position="355"/>
    </location>
</feature>
<feature type="region of interest" description="Disordered" evidence="1">
    <location>
        <begin position="457"/>
        <end position="477"/>
    </location>
</feature>
<feature type="compositionally biased region" description="Polar residues" evidence="1">
    <location>
        <begin position="614"/>
        <end position="639"/>
    </location>
</feature>
<feature type="region of interest" description="Disordered" evidence="1">
    <location>
        <begin position="90"/>
        <end position="112"/>
    </location>
</feature>
<keyword evidence="2" id="KW-0472">Membrane</keyword>
<feature type="region of interest" description="Disordered" evidence="1">
    <location>
        <begin position="560"/>
        <end position="586"/>
    </location>
</feature>
<feature type="region of interest" description="Disordered" evidence="1">
    <location>
        <begin position="31"/>
        <end position="77"/>
    </location>
</feature>
<feature type="transmembrane region" description="Helical" evidence="2">
    <location>
        <begin position="280"/>
        <end position="301"/>
    </location>
</feature>
<feature type="compositionally biased region" description="Polar residues" evidence="1">
    <location>
        <begin position="465"/>
        <end position="477"/>
    </location>
</feature>
<feature type="region of interest" description="Disordered" evidence="1">
    <location>
        <begin position="346"/>
        <end position="436"/>
    </location>
</feature>
<feature type="transmembrane region" description="Helical" evidence="2">
    <location>
        <begin position="169"/>
        <end position="193"/>
    </location>
</feature>
<evidence type="ECO:0000256" key="1">
    <source>
        <dbReference type="SAM" id="MobiDB-lite"/>
    </source>
</evidence>
<feature type="transmembrane region" description="Helical" evidence="2">
    <location>
        <begin position="214"/>
        <end position="237"/>
    </location>
</feature>
<dbReference type="STRING" id="1353009.A0A1Y2IHQ7"/>
<sequence length="649" mass="70055">MAAAVFLHNAIFTSEPPAPPASIAHRVSIGSASTGHGRSSNHRRGPHMRQLSSVSSVTLQTSTSEHSHPTEPLIHPGSSESSVYLDLLARQPTHPSSPPPNRGTGLTLQGDPVTHRERRNIWERAVRRRLQRLRWFGRALTVIICGWAVYNTVRYFVGAMLHQYRDRQIVAIVLGSCAVLSIACVLVSVIIDASAPQLGWYYKPRSTHVLLLDFLNYSSSFCVLAPAIVNFVLVFVWRNPADTLNSLRGRCHWDIDVVWSGLGGQCDPSPAWGYWLAGSLVRLIFTALIIIAHHAVSYKYLVTRQPSRRRHTSIFRHSTASFPTASMRTGTSASSRSFHAMTIASSTTAPVSASTDGGGSSGQPSPMRERERASSLSMSDNEPRTLRSSRSRIMAQDVSPSGSKVIRRAVSATALRPGGRQEPLRDTSPSSSDEDLAGIASEDRYGQPLRQASGAYASVPLASPSRGSGSSGTAWSPMQDSELNSFAAQFRALVEQVSRETDEAVAYAQEDRYDSAGYYSGNDRDMEDSTAAARVVVGRTIHRMPTIESLGSHEVMSLASVRPSTRSRSNTLSNYGDAPTSRSASRANSLDAAVSLSISLDGPGAVSEMGELTPSPTTSLNGATLLGSRSTGSYHTAMSSVRMEGAEER</sequence>
<dbReference type="OrthoDB" id="3222669at2759"/>
<dbReference type="EMBL" id="KZ084122">
    <property type="protein sequence ID" value="OSD00063.1"/>
    <property type="molecule type" value="Genomic_DNA"/>
</dbReference>
<feature type="transmembrane region" description="Helical" evidence="2">
    <location>
        <begin position="135"/>
        <end position="157"/>
    </location>
</feature>
<evidence type="ECO:0000313" key="4">
    <source>
        <dbReference type="Proteomes" id="UP000193067"/>
    </source>
</evidence>
<proteinExistence type="predicted"/>
<feature type="compositionally biased region" description="Low complexity" evidence="1">
    <location>
        <begin position="50"/>
        <end position="64"/>
    </location>
</feature>
<gene>
    <name evidence="3" type="ORF">PYCCODRAFT_1469780</name>
</gene>
<dbReference type="AlphaFoldDB" id="A0A1Y2IHQ7"/>
<feature type="region of interest" description="Disordered" evidence="1">
    <location>
        <begin position="607"/>
        <end position="649"/>
    </location>
</feature>
<keyword evidence="2" id="KW-0812">Transmembrane</keyword>
<dbReference type="Proteomes" id="UP000193067">
    <property type="component" value="Unassembled WGS sequence"/>
</dbReference>
<reference evidence="3 4" key="1">
    <citation type="journal article" date="2015" name="Biotechnol. Biofuels">
        <title>Enhanced degradation of softwood versus hardwood by the white-rot fungus Pycnoporus coccineus.</title>
        <authorList>
            <person name="Couturier M."/>
            <person name="Navarro D."/>
            <person name="Chevret D."/>
            <person name="Henrissat B."/>
            <person name="Piumi F."/>
            <person name="Ruiz-Duenas F.J."/>
            <person name="Martinez A.T."/>
            <person name="Grigoriev I.V."/>
            <person name="Riley R."/>
            <person name="Lipzen A."/>
            <person name="Berrin J.G."/>
            <person name="Master E.R."/>
            <person name="Rosso M.N."/>
        </authorList>
    </citation>
    <scope>NUCLEOTIDE SEQUENCE [LARGE SCALE GENOMIC DNA]</scope>
    <source>
        <strain evidence="3 4">BRFM310</strain>
    </source>
</reference>
<accession>A0A1Y2IHQ7</accession>
<feature type="compositionally biased region" description="Polar residues" evidence="1">
    <location>
        <begin position="562"/>
        <end position="586"/>
    </location>
</feature>
<keyword evidence="2" id="KW-1133">Transmembrane helix</keyword>
<evidence type="ECO:0000256" key="2">
    <source>
        <dbReference type="SAM" id="Phobius"/>
    </source>
</evidence>
<keyword evidence="4" id="KW-1185">Reference proteome</keyword>
<organism evidence="3 4">
    <name type="scientific">Trametes coccinea (strain BRFM310)</name>
    <name type="common">Pycnoporus coccineus</name>
    <dbReference type="NCBI Taxonomy" id="1353009"/>
    <lineage>
        <taxon>Eukaryota</taxon>
        <taxon>Fungi</taxon>
        <taxon>Dikarya</taxon>
        <taxon>Basidiomycota</taxon>
        <taxon>Agaricomycotina</taxon>
        <taxon>Agaricomycetes</taxon>
        <taxon>Polyporales</taxon>
        <taxon>Polyporaceae</taxon>
        <taxon>Trametes</taxon>
    </lineage>
</organism>
<evidence type="ECO:0000313" key="3">
    <source>
        <dbReference type="EMBL" id="OSD00063.1"/>
    </source>
</evidence>